<name>A0A284SA48_ARMOS</name>
<dbReference type="OrthoDB" id="9709435at2759"/>
<proteinExistence type="predicted"/>
<protein>
    <submittedName>
        <fullName evidence="1">Uncharacterized protein</fullName>
    </submittedName>
</protein>
<reference evidence="2" key="1">
    <citation type="journal article" date="2017" name="Nat. Ecol. Evol.">
        <title>Genome expansion and lineage-specific genetic innovations in the forest pathogenic fungi Armillaria.</title>
        <authorList>
            <person name="Sipos G."/>
            <person name="Prasanna A.N."/>
            <person name="Walter M.C."/>
            <person name="O'Connor E."/>
            <person name="Balint B."/>
            <person name="Krizsan K."/>
            <person name="Kiss B."/>
            <person name="Hess J."/>
            <person name="Varga T."/>
            <person name="Slot J."/>
            <person name="Riley R."/>
            <person name="Boka B."/>
            <person name="Rigling D."/>
            <person name="Barry K."/>
            <person name="Lee J."/>
            <person name="Mihaltcheva S."/>
            <person name="LaButti K."/>
            <person name="Lipzen A."/>
            <person name="Waldron R."/>
            <person name="Moloney N.M."/>
            <person name="Sperisen C."/>
            <person name="Kredics L."/>
            <person name="Vagvoelgyi C."/>
            <person name="Patrignani A."/>
            <person name="Fitzpatrick D."/>
            <person name="Nagy I."/>
            <person name="Doyle S."/>
            <person name="Anderson J.B."/>
            <person name="Grigoriev I.V."/>
            <person name="Gueldener U."/>
            <person name="Muensterkoetter M."/>
            <person name="Nagy L.G."/>
        </authorList>
    </citation>
    <scope>NUCLEOTIDE SEQUENCE [LARGE SCALE GENOMIC DNA]</scope>
    <source>
        <strain evidence="2">C18/9</strain>
    </source>
</reference>
<evidence type="ECO:0000313" key="2">
    <source>
        <dbReference type="Proteomes" id="UP000219338"/>
    </source>
</evidence>
<organism evidence="1 2">
    <name type="scientific">Armillaria ostoyae</name>
    <name type="common">Armillaria root rot fungus</name>
    <dbReference type="NCBI Taxonomy" id="47428"/>
    <lineage>
        <taxon>Eukaryota</taxon>
        <taxon>Fungi</taxon>
        <taxon>Dikarya</taxon>
        <taxon>Basidiomycota</taxon>
        <taxon>Agaricomycotina</taxon>
        <taxon>Agaricomycetes</taxon>
        <taxon>Agaricomycetidae</taxon>
        <taxon>Agaricales</taxon>
        <taxon>Marasmiineae</taxon>
        <taxon>Physalacriaceae</taxon>
        <taxon>Armillaria</taxon>
    </lineage>
</organism>
<sequence>MVNLNHVRVSGGTGTLIRSIVENVATSLVTLELEVCDAEPQDVAGMVPVSIGRLSISRCHSNIRFILGPLTVEELEVYGPGLDGGMLV</sequence>
<gene>
    <name evidence="1" type="ORF">ARMOST_21464</name>
</gene>
<dbReference type="EMBL" id="FUEG01000050">
    <property type="protein sequence ID" value="SJL17897.1"/>
    <property type="molecule type" value="Genomic_DNA"/>
</dbReference>
<dbReference type="AlphaFoldDB" id="A0A284SA48"/>
<accession>A0A284SA48</accession>
<evidence type="ECO:0000313" key="1">
    <source>
        <dbReference type="EMBL" id="SJL17897.1"/>
    </source>
</evidence>
<dbReference type="Proteomes" id="UP000219338">
    <property type="component" value="Unassembled WGS sequence"/>
</dbReference>
<keyword evidence="2" id="KW-1185">Reference proteome</keyword>